<evidence type="ECO:0000313" key="1">
    <source>
        <dbReference type="EMBL" id="KAK2067789.1"/>
    </source>
</evidence>
<proteinExistence type="predicted"/>
<dbReference type="AlphaFoldDB" id="A0AAD9HYA0"/>
<reference evidence="1" key="1">
    <citation type="journal article" date="2023" name="Mol. Plant Microbe Interact.">
        <title>Elucidating the Obligate Nature and Biological Capacity of an Invasive Fungal Corn Pathogen.</title>
        <authorList>
            <person name="MacCready J.S."/>
            <person name="Roggenkamp E.M."/>
            <person name="Gdanetz K."/>
            <person name="Chilvers M.I."/>
        </authorList>
    </citation>
    <scope>NUCLEOTIDE SEQUENCE</scope>
    <source>
        <strain evidence="1">PM02</strain>
    </source>
</reference>
<dbReference type="Proteomes" id="UP001217918">
    <property type="component" value="Unassembled WGS sequence"/>
</dbReference>
<accession>A0AAD9HYA0</accession>
<sequence>MSSGLVPSPLSGLYGMDATAGSVSPRLGLGAYQARVAQETDGVIMTPSMQRAFALLSSGCNDDPGPTGEDGGRAQ</sequence>
<dbReference type="EMBL" id="JAQQPM010000001">
    <property type="protein sequence ID" value="KAK2067789.1"/>
    <property type="molecule type" value="Genomic_DNA"/>
</dbReference>
<name>A0AAD9HYA0_9PEZI</name>
<evidence type="ECO:0000313" key="2">
    <source>
        <dbReference type="Proteomes" id="UP001217918"/>
    </source>
</evidence>
<keyword evidence="2" id="KW-1185">Reference proteome</keyword>
<comment type="caution">
    <text evidence="1">The sequence shown here is derived from an EMBL/GenBank/DDBJ whole genome shotgun (WGS) entry which is preliminary data.</text>
</comment>
<protein>
    <submittedName>
        <fullName evidence="1">Uncharacterized protein</fullName>
    </submittedName>
</protein>
<gene>
    <name evidence="1" type="ORF">P8C59_001497</name>
</gene>
<organism evidence="1 2">
    <name type="scientific">Phyllachora maydis</name>
    <dbReference type="NCBI Taxonomy" id="1825666"/>
    <lineage>
        <taxon>Eukaryota</taxon>
        <taxon>Fungi</taxon>
        <taxon>Dikarya</taxon>
        <taxon>Ascomycota</taxon>
        <taxon>Pezizomycotina</taxon>
        <taxon>Sordariomycetes</taxon>
        <taxon>Sordariomycetidae</taxon>
        <taxon>Phyllachorales</taxon>
        <taxon>Phyllachoraceae</taxon>
        <taxon>Phyllachora</taxon>
    </lineage>
</organism>